<name>A0ACB9ZPZ5_CATRO</name>
<reference evidence="2" key="1">
    <citation type="journal article" date="2023" name="Nat. Plants">
        <title>Single-cell RNA sequencing provides a high-resolution roadmap for understanding the multicellular compartmentation of specialized metabolism.</title>
        <authorList>
            <person name="Sun S."/>
            <person name="Shen X."/>
            <person name="Li Y."/>
            <person name="Li Y."/>
            <person name="Wang S."/>
            <person name="Li R."/>
            <person name="Zhang H."/>
            <person name="Shen G."/>
            <person name="Guo B."/>
            <person name="Wei J."/>
            <person name="Xu J."/>
            <person name="St-Pierre B."/>
            <person name="Chen S."/>
            <person name="Sun C."/>
        </authorList>
    </citation>
    <scope>NUCLEOTIDE SEQUENCE [LARGE SCALE GENOMIC DNA]</scope>
</reference>
<protein>
    <submittedName>
        <fullName evidence="1">Uncharacterized protein</fullName>
    </submittedName>
</protein>
<comment type="caution">
    <text evidence="1">The sequence shown here is derived from an EMBL/GenBank/DDBJ whole genome shotgun (WGS) entry which is preliminary data.</text>
</comment>
<sequence>MTSKFISNLISHLVANNPKISILNVIREAQVGMARTEANKNIESYIYLAKIPLEKCTLLHDGEHRHGVMTTNISEAHDSILKKARVSLLKA</sequence>
<dbReference type="EMBL" id="CM044708">
    <property type="protein sequence ID" value="KAI5649777.1"/>
    <property type="molecule type" value="Genomic_DNA"/>
</dbReference>
<proteinExistence type="predicted"/>
<keyword evidence="2" id="KW-1185">Reference proteome</keyword>
<organism evidence="1 2">
    <name type="scientific">Catharanthus roseus</name>
    <name type="common">Madagascar periwinkle</name>
    <name type="synonym">Vinca rosea</name>
    <dbReference type="NCBI Taxonomy" id="4058"/>
    <lineage>
        <taxon>Eukaryota</taxon>
        <taxon>Viridiplantae</taxon>
        <taxon>Streptophyta</taxon>
        <taxon>Embryophyta</taxon>
        <taxon>Tracheophyta</taxon>
        <taxon>Spermatophyta</taxon>
        <taxon>Magnoliopsida</taxon>
        <taxon>eudicotyledons</taxon>
        <taxon>Gunneridae</taxon>
        <taxon>Pentapetalae</taxon>
        <taxon>asterids</taxon>
        <taxon>lamiids</taxon>
        <taxon>Gentianales</taxon>
        <taxon>Apocynaceae</taxon>
        <taxon>Rauvolfioideae</taxon>
        <taxon>Vinceae</taxon>
        <taxon>Catharanthinae</taxon>
        <taxon>Catharanthus</taxon>
    </lineage>
</organism>
<evidence type="ECO:0000313" key="1">
    <source>
        <dbReference type="EMBL" id="KAI5649777.1"/>
    </source>
</evidence>
<dbReference type="Proteomes" id="UP001060085">
    <property type="component" value="Linkage Group LG08"/>
</dbReference>
<gene>
    <name evidence="1" type="ORF">M9H77_35782</name>
</gene>
<evidence type="ECO:0000313" key="2">
    <source>
        <dbReference type="Proteomes" id="UP001060085"/>
    </source>
</evidence>
<accession>A0ACB9ZPZ5</accession>